<accession>A0A937G0Y4</accession>
<comment type="caution">
    <text evidence="7">The sequence shown here is derived from an EMBL/GenBank/DDBJ whole genome shotgun (WGS) entry which is preliminary data.</text>
</comment>
<reference evidence="7" key="1">
    <citation type="submission" date="2021-01" db="EMBL/GenBank/DDBJ databases">
        <title>Fulvivirga kasyanovii gen. nov., sp nov., a novel member of the phylum Bacteroidetes isolated from seawater in a mussel farm.</title>
        <authorList>
            <person name="Zhao L.-H."/>
            <person name="Wang Z.-J."/>
        </authorList>
    </citation>
    <scope>NUCLEOTIDE SEQUENCE</scope>
    <source>
        <strain evidence="7">29W222</strain>
    </source>
</reference>
<dbReference type="GO" id="GO:0015171">
    <property type="term" value="F:amino acid transmembrane transporter activity"/>
    <property type="evidence" value="ECO:0007669"/>
    <property type="project" value="TreeGrafter"/>
</dbReference>
<gene>
    <name evidence="7" type="ORF">JMN32_17640</name>
</gene>
<sequence>MFESEQLVTFIIASVLLLVIPGPAVFFVIAKSIDQGRTAGVVSVLGIQIGTLAHLIAAAFGISTILVTSVMAFNVIKYAGAAYLIYMGIKSLITKTVTPDINMKFKKQKLSRVFLQGAIVNILNPKTALFFFAFLPQFITPGTTSSTWQIFTLGLIFIGLSILSDSIYALLAGSTKGYLHRNPVRLKFQKYISGCLYILLGVATLVAEPGKRIK</sequence>
<evidence type="ECO:0000256" key="2">
    <source>
        <dbReference type="ARBA" id="ARBA00022475"/>
    </source>
</evidence>
<dbReference type="GO" id="GO:0005886">
    <property type="term" value="C:plasma membrane"/>
    <property type="evidence" value="ECO:0007669"/>
    <property type="project" value="UniProtKB-SubCell"/>
</dbReference>
<dbReference type="AlphaFoldDB" id="A0A937G0Y4"/>
<dbReference type="InterPro" id="IPR001123">
    <property type="entry name" value="LeuE-type"/>
</dbReference>
<dbReference type="PANTHER" id="PTHR30086:SF20">
    <property type="entry name" value="ARGININE EXPORTER PROTEIN ARGO-RELATED"/>
    <property type="match status" value="1"/>
</dbReference>
<dbReference type="RefSeq" id="WP_202857677.1">
    <property type="nucleotide sequence ID" value="NZ_JAEUGD010000058.1"/>
</dbReference>
<keyword evidence="2" id="KW-1003">Cell membrane</keyword>
<feature type="transmembrane region" description="Helical" evidence="6">
    <location>
        <begin position="191"/>
        <end position="207"/>
    </location>
</feature>
<keyword evidence="4 6" id="KW-1133">Transmembrane helix</keyword>
<dbReference type="PIRSF" id="PIRSF006324">
    <property type="entry name" value="LeuE"/>
    <property type="match status" value="1"/>
</dbReference>
<feature type="transmembrane region" description="Helical" evidence="6">
    <location>
        <begin position="147"/>
        <end position="171"/>
    </location>
</feature>
<protein>
    <submittedName>
        <fullName evidence="7">LysE family translocator</fullName>
    </submittedName>
</protein>
<dbReference type="Pfam" id="PF01810">
    <property type="entry name" value="LysE"/>
    <property type="match status" value="1"/>
</dbReference>
<dbReference type="PANTHER" id="PTHR30086">
    <property type="entry name" value="ARGININE EXPORTER PROTEIN ARGO"/>
    <property type="match status" value="1"/>
</dbReference>
<proteinExistence type="predicted"/>
<comment type="subcellular location">
    <subcellularLocation>
        <location evidence="1">Cell membrane</location>
        <topology evidence="1">Multi-pass membrane protein</topology>
    </subcellularLocation>
</comment>
<dbReference type="EMBL" id="JAEUGD010000058">
    <property type="protein sequence ID" value="MBL6448146.1"/>
    <property type="molecule type" value="Genomic_DNA"/>
</dbReference>
<evidence type="ECO:0000256" key="5">
    <source>
        <dbReference type="ARBA" id="ARBA00023136"/>
    </source>
</evidence>
<evidence type="ECO:0000256" key="4">
    <source>
        <dbReference type="ARBA" id="ARBA00022989"/>
    </source>
</evidence>
<evidence type="ECO:0000256" key="1">
    <source>
        <dbReference type="ARBA" id="ARBA00004651"/>
    </source>
</evidence>
<feature type="transmembrane region" description="Helical" evidence="6">
    <location>
        <begin position="113"/>
        <end position="135"/>
    </location>
</feature>
<keyword evidence="8" id="KW-1185">Reference proteome</keyword>
<keyword evidence="5 6" id="KW-0472">Membrane</keyword>
<evidence type="ECO:0000256" key="3">
    <source>
        <dbReference type="ARBA" id="ARBA00022692"/>
    </source>
</evidence>
<feature type="transmembrane region" description="Helical" evidence="6">
    <location>
        <begin position="41"/>
        <end position="63"/>
    </location>
</feature>
<evidence type="ECO:0000313" key="8">
    <source>
        <dbReference type="Proteomes" id="UP000614216"/>
    </source>
</evidence>
<organism evidence="7 8">
    <name type="scientific">Fulvivirga marina</name>
    <dbReference type="NCBI Taxonomy" id="2494733"/>
    <lineage>
        <taxon>Bacteria</taxon>
        <taxon>Pseudomonadati</taxon>
        <taxon>Bacteroidota</taxon>
        <taxon>Cytophagia</taxon>
        <taxon>Cytophagales</taxon>
        <taxon>Fulvivirgaceae</taxon>
        <taxon>Fulvivirga</taxon>
    </lineage>
</organism>
<evidence type="ECO:0000256" key="6">
    <source>
        <dbReference type="SAM" id="Phobius"/>
    </source>
</evidence>
<name>A0A937G0Y4_9BACT</name>
<dbReference type="Proteomes" id="UP000614216">
    <property type="component" value="Unassembled WGS sequence"/>
</dbReference>
<keyword evidence="3 6" id="KW-0812">Transmembrane</keyword>
<feature type="transmembrane region" description="Helical" evidence="6">
    <location>
        <begin position="6"/>
        <end position="29"/>
    </location>
</feature>
<evidence type="ECO:0000313" key="7">
    <source>
        <dbReference type="EMBL" id="MBL6448146.1"/>
    </source>
</evidence>